<name>C7NZF4_HALMD</name>
<accession>C7NZF4</accession>
<dbReference type="EMBL" id="CP001688">
    <property type="protein sequence ID" value="ACV48722.1"/>
    <property type="molecule type" value="Genomic_DNA"/>
</dbReference>
<evidence type="ECO:0000313" key="2">
    <source>
        <dbReference type="EMBL" id="ACV48722.1"/>
    </source>
</evidence>
<evidence type="ECO:0000313" key="3">
    <source>
        <dbReference type="Proteomes" id="UP000001746"/>
    </source>
</evidence>
<keyword evidence="3" id="KW-1185">Reference proteome</keyword>
<evidence type="ECO:0000259" key="1">
    <source>
        <dbReference type="Pfam" id="PF26240"/>
    </source>
</evidence>
<dbReference type="Pfam" id="PF26240">
    <property type="entry name" value="DUF8055"/>
    <property type="match status" value="1"/>
</dbReference>
<dbReference type="eggNOG" id="arCOG09016">
    <property type="taxonomic scope" value="Archaea"/>
</dbReference>
<protein>
    <recommendedName>
        <fullName evidence="1">DUF8055 domain-containing protein</fullName>
    </recommendedName>
</protein>
<dbReference type="GeneID" id="8412164"/>
<sequence length="121" mass="13204">MGDATAYADRIERLADEATVARATLDPDPPDDERAMALLREGLGPTVALYCEARTGESIARFTTAEFDRLQGAVDDWLAAYAACYGVTVDPDYSVRVAAELLVETHDIRDVAQLLTDVPER</sequence>
<organism evidence="2 3">
    <name type="scientific">Halomicrobium mukohataei (strain ATCC 700874 / DSM 12286 / JCM 9738 / NCIMB 13541)</name>
    <name type="common">Haloarcula mukohataei</name>
    <dbReference type="NCBI Taxonomy" id="485914"/>
    <lineage>
        <taxon>Archaea</taxon>
        <taxon>Methanobacteriati</taxon>
        <taxon>Methanobacteriota</taxon>
        <taxon>Stenosarchaea group</taxon>
        <taxon>Halobacteria</taxon>
        <taxon>Halobacteriales</taxon>
        <taxon>Haloarculaceae</taxon>
        <taxon>Halomicrobium</taxon>
    </lineage>
</organism>
<proteinExistence type="predicted"/>
<dbReference type="KEGG" id="hmu:Hmuk_2616"/>
<dbReference type="AlphaFoldDB" id="C7NZF4"/>
<dbReference type="RefSeq" id="WP_015763564.1">
    <property type="nucleotide sequence ID" value="NC_013202.1"/>
</dbReference>
<dbReference type="InterPro" id="IPR058368">
    <property type="entry name" value="DUF8055"/>
</dbReference>
<dbReference type="STRING" id="485914.Hmuk_2616"/>
<reference evidence="2 3" key="1">
    <citation type="journal article" date="2009" name="Stand. Genomic Sci.">
        <title>Complete genome sequence of Halomicrobium mukohataei type strain (arg-2).</title>
        <authorList>
            <person name="Tindall B.J."/>
            <person name="Schneider S."/>
            <person name="Lapidus A."/>
            <person name="Copeland A."/>
            <person name="Glavina Del Rio T."/>
            <person name="Nolan M."/>
            <person name="Lucas S."/>
            <person name="Chen F."/>
            <person name="Tice H."/>
            <person name="Cheng J.F."/>
            <person name="Saunders E."/>
            <person name="Bruce D."/>
            <person name="Goodwin L."/>
            <person name="Pitluck S."/>
            <person name="Mikhailova N."/>
            <person name="Pati A."/>
            <person name="Ivanova N."/>
            <person name="Mavrommatis K."/>
            <person name="Chen A."/>
            <person name="Palaniappan K."/>
            <person name="Chain P."/>
            <person name="Land M."/>
            <person name="Hauser L."/>
            <person name="Chang Y.J."/>
            <person name="Jeffries C.D."/>
            <person name="Brettin T."/>
            <person name="Han C."/>
            <person name="Rohde M."/>
            <person name="Goker M."/>
            <person name="Bristow J."/>
            <person name="Eisen J.A."/>
            <person name="Markowitz V."/>
            <person name="Hugenholtz P."/>
            <person name="Klenk H.P."/>
            <person name="Kyrpides N.C."/>
            <person name="Detter J.C."/>
        </authorList>
    </citation>
    <scope>NUCLEOTIDE SEQUENCE [LARGE SCALE GENOMIC DNA]</scope>
    <source>
        <strain evidence="3">ATCC 700874 / DSM 12286 / JCM 9738 / NCIMB 13541</strain>
    </source>
</reference>
<dbReference type="GeneID" id="42177343"/>
<feature type="domain" description="DUF8055" evidence="1">
    <location>
        <begin position="6"/>
        <end position="120"/>
    </location>
</feature>
<dbReference type="HOGENOM" id="CLU_1881141_0_0_2"/>
<gene>
    <name evidence="2" type="ordered locus">Hmuk_2616</name>
</gene>
<dbReference type="Proteomes" id="UP000001746">
    <property type="component" value="Chromosome"/>
</dbReference>